<evidence type="ECO:0000313" key="1">
    <source>
        <dbReference type="EMBL" id="KAF2469240.1"/>
    </source>
</evidence>
<sequence length="493" mass="56192">MAEAFGIAAGILTVIDLTAKVISKCKHLIETAHDVPRDLRLIFIEISTLKATLESLKYLSDMDLNFPDVVRNLDEIGGAIKGCRDTVEELAAELDGLSFLTPQKSLQAAPSKRRMIKGTLKWCLKEGKARKLLDEAIQHKSTITLALLSEVTRDVKDLKFSIGKLQDGLTDVRQRDVCNWIERTNPTLDHNNAIKLRDEATCRWILRSVEWKNWLAGSNRFLWVYGIPGAGKTILASYIIEQTIQHCPSSQIESTCLYYYCSYRHTEDQTLAFLSWIVSQLCRKLKCVPEDLWELYQINALPIILQLKQGIESGLKKIGQVYIIIDAVDECNTRDDLLQALASFVADPTFARLRILATSRNYLDIESTFRPISEPLSMSNPLVDEDIRMYVASELRANKKFARWSRIFPEMTEALVNGAKGMFRWAACQLHVLQRKRTEADLRKAITELPETLDETYERILLNIPNDDWAIARKALTWICAHEKLYFRTGIPA</sequence>
<dbReference type="EMBL" id="MU003512">
    <property type="protein sequence ID" value="KAF2469240.1"/>
    <property type="molecule type" value="Genomic_DNA"/>
</dbReference>
<gene>
    <name evidence="1" type="ORF">BDR25DRAFT_263686</name>
</gene>
<accession>A0ACB6QRT5</accession>
<comment type="caution">
    <text evidence="1">The sequence shown here is derived from an EMBL/GenBank/DDBJ whole genome shotgun (WGS) entry which is preliminary data.</text>
</comment>
<reference evidence="1" key="1">
    <citation type="journal article" date="2020" name="Stud. Mycol.">
        <title>101 Dothideomycetes genomes: a test case for predicting lifestyles and emergence of pathogens.</title>
        <authorList>
            <person name="Haridas S."/>
            <person name="Albert R."/>
            <person name="Binder M."/>
            <person name="Bloem J."/>
            <person name="Labutti K."/>
            <person name="Salamov A."/>
            <person name="Andreopoulos B."/>
            <person name="Baker S."/>
            <person name="Barry K."/>
            <person name="Bills G."/>
            <person name="Bluhm B."/>
            <person name="Cannon C."/>
            <person name="Castanera R."/>
            <person name="Culley D."/>
            <person name="Daum C."/>
            <person name="Ezra D."/>
            <person name="Gonzalez J."/>
            <person name="Henrissat B."/>
            <person name="Kuo A."/>
            <person name="Liang C."/>
            <person name="Lipzen A."/>
            <person name="Lutzoni F."/>
            <person name="Magnuson J."/>
            <person name="Mondo S."/>
            <person name="Nolan M."/>
            <person name="Ohm R."/>
            <person name="Pangilinan J."/>
            <person name="Park H.-J."/>
            <person name="Ramirez L."/>
            <person name="Alfaro M."/>
            <person name="Sun H."/>
            <person name="Tritt A."/>
            <person name="Yoshinaga Y."/>
            <person name="Zwiers L.-H."/>
            <person name="Turgeon B."/>
            <person name="Goodwin S."/>
            <person name="Spatafora J."/>
            <person name="Crous P."/>
            <person name="Grigoriev I."/>
        </authorList>
    </citation>
    <scope>NUCLEOTIDE SEQUENCE</scope>
    <source>
        <strain evidence="1">ATCC 200398</strain>
    </source>
</reference>
<protein>
    <submittedName>
        <fullName evidence="1">Uncharacterized protein</fullName>
    </submittedName>
</protein>
<keyword evidence="2" id="KW-1185">Reference proteome</keyword>
<proteinExistence type="predicted"/>
<dbReference type="Proteomes" id="UP000799755">
    <property type="component" value="Unassembled WGS sequence"/>
</dbReference>
<organism evidence="1 2">
    <name type="scientific">Lindgomyces ingoldianus</name>
    <dbReference type="NCBI Taxonomy" id="673940"/>
    <lineage>
        <taxon>Eukaryota</taxon>
        <taxon>Fungi</taxon>
        <taxon>Dikarya</taxon>
        <taxon>Ascomycota</taxon>
        <taxon>Pezizomycotina</taxon>
        <taxon>Dothideomycetes</taxon>
        <taxon>Pleosporomycetidae</taxon>
        <taxon>Pleosporales</taxon>
        <taxon>Lindgomycetaceae</taxon>
        <taxon>Lindgomyces</taxon>
    </lineage>
</organism>
<name>A0ACB6QRT5_9PLEO</name>
<evidence type="ECO:0000313" key="2">
    <source>
        <dbReference type="Proteomes" id="UP000799755"/>
    </source>
</evidence>